<feature type="compositionally biased region" description="Acidic residues" evidence="1">
    <location>
        <begin position="1035"/>
        <end position="1044"/>
    </location>
</feature>
<evidence type="ECO:0000256" key="1">
    <source>
        <dbReference type="SAM" id="MobiDB-lite"/>
    </source>
</evidence>
<gene>
    <name evidence="2" type="ORF">EVOR1521_LOCUS2666</name>
</gene>
<evidence type="ECO:0000313" key="2">
    <source>
        <dbReference type="EMBL" id="CAJ1372633.1"/>
    </source>
</evidence>
<feature type="compositionally biased region" description="Basic and acidic residues" evidence="1">
    <location>
        <begin position="107"/>
        <end position="121"/>
    </location>
</feature>
<feature type="compositionally biased region" description="Low complexity" evidence="1">
    <location>
        <begin position="129"/>
        <end position="139"/>
    </location>
</feature>
<sequence>MPDRRAIRPIPPKKAVQWRAYDGLLAGIFKKCVDKWSWIKGGQDSVKFLAELIQELRDYEDTMGNRQGPNAPVAAAEVGLSRLSASGTMPEHFSKWKLNKAEQKSVEEEEKRVYAERKTAGDSDEDAQKAASEAAATKSKALKEAKMVKSQVKKNQPQSAAAAIDAPETAPQNNTQYYEALIDAVNVILQCPTFVDLQTTAAPLPINTKPGEDQSGVQAVFDPRECKAALTKEGCYRAAINLMWIDPFGSTTPTVPLSVERVRELGQFACPAGDAKHLTENFTVAVDSPDQDMLDSKGKWKAVSPEEMQHALLFTLADVIKDQAPDEKLAAWRRVFLSAPAVFTVVGGGDSLYWHSFHRRLQVVQTYDSLKRSARQLAFEVTAFKNKKESEAGERLGVKEVQDIFRSKAHLMAKSSVKGDMADGFVKDCLFVYEKLLVDTTCNEVLDKLESKYGLESPLNSLQKLRVLIEKSENMETRQWILKVICDMVEGGALERETITKTYLAGTPTAASLVELLKLKRTVAHHFLQVEMPRSQFDTQDLAKIHSKIMTICSYRKYVTAANLEGPSEVQWMSSLKRSSMLVLRLIEDILYTTTLNGPLIALLKKGKGANPLELLEIETFSLRWKACVAAKDNELAAEKALYKAAEEEQDEQDECTKIAQGSVAPQPSKYPKGSAEHWTATAAQQVAIYVSLRAEPPTQSAVARAVGDSGLNGDLRGVQGKSGVMIHFDANLFAEAAKRPDRRFPPLSPALMKKLIHGSIKGRGGLANKKVAEDHFDRPIDGDFIFLNDAGRNVLESLLAPFKSKDGKGALAHYLEHTEITLCLSQESMEGKKKLNRGMINQIQRWHVISTEPMKEMYGDKMMGADSAEDPKENEEQQRDGDSYEPAFFNHLPVTLYSDALAAYQITGVLDCTPGAGDLAKAALLRRIPYMAPTMTETHASLLQSELVKFVKQQMQTEGSTFYAPEWAAAGKKDAEAEKGKKTPKRPTPAPGDPAPEPEPKKPKTTNKKTGKAEKKQKKEKPTGNAPPASQLIDDSESDSASQ</sequence>
<dbReference type="EMBL" id="CAUJNA010000147">
    <property type="protein sequence ID" value="CAJ1372633.1"/>
    <property type="molecule type" value="Genomic_DNA"/>
</dbReference>
<protein>
    <submittedName>
        <fullName evidence="2">Uncharacterized protein</fullName>
    </submittedName>
</protein>
<feature type="compositionally biased region" description="Basic and acidic residues" evidence="1">
    <location>
        <begin position="972"/>
        <end position="982"/>
    </location>
</feature>
<feature type="region of interest" description="Disordered" evidence="1">
    <location>
        <begin position="863"/>
        <end position="886"/>
    </location>
</feature>
<feature type="compositionally biased region" description="Basic and acidic residues" evidence="1">
    <location>
        <begin position="870"/>
        <end position="883"/>
    </location>
</feature>
<feature type="region of interest" description="Disordered" evidence="1">
    <location>
        <begin position="967"/>
        <end position="1044"/>
    </location>
</feature>
<comment type="caution">
    <text evidence="2">The sequence shown here is derived from an EMBL/GenBank/DDBJ whole genome shotgun (WGS) entry which is preliminary data.</text>
</comment>
<name>A0AA36HQX3_9DINO</name>
<proteinExistence type="predicted"/>
<dbReference type="Proteomes" id="UP001178507">
    <property type="component" value="Unassembled WGS sequence"/>
</dbReference>
<organism evidence="2 3">
    <name type="scientific">Effrenium voratum</name>
    <dbReference type="NCBI Taxonomy" id="2562239"/>
    <lineage>
        <taxon>Eukaryota</taxon>
        <taxon>Sar</taxon>
        <taxon>Alveolata</taxon>
        <taxon>Dinophyceae</taxon>
        <taxon>Suessiales</taxon>
        <taxon>Symbiodiniaceae</taxon>
        <taxon>Effrenium</taxon>
    </lineage>
</organism>
<feature type="compositionally biased region" description="Basic residues" evidence="1">
    <location>
        <begin position="1004"/>
        <end position="1020"/>
    </location>
</feature>
<feature type="region of interest" description="Disordered" evidence="1">
    <location>
        <begin position="107"/>
        <end position="167"/>
    </location>
</feature>
<evidence type="ECO:0000313" key="3">
    <source>
        <dbReference type="Proteomes" id="UP001178507"/>
    </source>
</evidence>
<feature type="compositionally biased region" description="Pro residues" evidence="1">
    <location>
        <begin position="987"/>
        <end position="998"/>
    </location>
</feature>
<accession>A0AA36HQX3</accession>
<reference evidence="2" key="1">
    <citation type="submission" date="2023-08" db="EMBL/GenBank/DDBJ databases">
        <authorList>
            <person name="Chen Y."/>
            <person name="Shah S."/>
            <person name="Dougan E. K."/>
            <person name="Thang M."/>
            <person name="Chan C."/>
        </authorList>
    </citation>
    <scope>NUCLEOTIDE SEQUENCE</scope>
</reference>
<dbReference type="AlphaFoldDB" id="A0AA36HQX3"/>
<keyword evidence="3" id="KW-1185">Reference proteome</keyword>